<dbReference type="EMBL" id="KZ293911">
    <property type="protein sequence ID" value="PBK78976.1"/>
    <property type="molecule type" value="Genomic_DNA"/>
</dbReference>
<evidence type="ECO:0000313" key="2">
    <source>
        <dbReference type="Proteomes" id="UP000217790"/>
    </source>
</evidence>
<dbReference type="Proteomes" id="UP000217790">
    <property type="component" value="Unassembled WGS sequence"/>
</dbReference>
<name>A0A2H3CUI6_ARMGA</name>
<reference evidence="2" key="1">
    <citation type="journal article" date="2017" name="Nat. Ecol. Evol.">
        <title>Genome expansion and lineage-specific genetic innovations in the forest pathogenic fungi Armillaria.</title>
        <authorList>
            <person name="Sipos G."/>
            <person name="Prasanna A.N."/>
            <person name="Walter M.C."/>
            <person name="O'Connor E."/>
            <person name="Balint B."/>
            <person name="Krizsan K."/>
            <person name="Kiss B."/>
            <person name="Hess J."/>
            <person name="Varga T."/>
            <person name="Slot J."/>
            <person name="Riley R."/>
            <person name="Boka B."/>
            <person name="Rigling D."/>
            <person name="Barry K."/>
            <person name="Lee J."/>
            <person name="Mihaltcheva S."/>
            <person name="LaButti K."/>
            <person name="Lipzen A."/>
            <person name="Waldron R."/>
            <person name="Moloney N.M."/>
            <person name="Sperisen C."/>
            <person name="Kredics L."/>
            <person name="Vagvoelgyi C."/>
            <person name="Patrignani A."/>
            <person name="Fitzpatrick D."/>
            <person name="Nagy I."/>
            <person name="Doyle S."/>
            <person name="Anderson J.B."/>
            <person name="Grigoriev I.V."/>
            <person name="Gueldener U."/>
            <person name="Muensterkoetter M."/>
            <person name="Nagy L.G."/>
        </authorList>
    </citation>
    <scope>NUCLEOTIDE SEQUENCE [LARGE SCALE GENOMIC DNA]</scope>
    <source>
        <strain evidence="2">Ar21-2</strain>
    </source>
</reference>
<proteinExistence type="predicted"/>
<evidence type="ECO:0000313" key="1">
    <source>
        <dbReference type="EMBL" id="PBK78976.1"/>
    </source>
</evidence>
<dbReference type="STRING" id="47427.A0A2H3CUI6"/>
<organism evidence="1 2">
    <name type="scientific">Armillaria gallica</name>
    <name type="common">Bulbous honey fungus</name>
    <name type="synonym">Armillaria bulbosa</name>
    <dbReference type="NCBI Taxonomy" id="47427"/>
    <lineage>
        <taxon>Eukaryota</taxon>
        <taxon>Fungi</taxon>
        <taxon>Dikarya</taxon>
        <taxon>Basidiomycota</taxon>
        <taxon>Agaricomycotina</taxon>
        <taxon>Agaricomycetes</taxon>
        <taxon>Agaricomycetidae</taxon>
        <taxon>Agaricales</taxon>
        <taxon>Marasmiineae</taxon>
        <taxon>Physalacriaceae</taxon>
        <taxon>Armillaria</taxon>
    </lineage>
</organism>
<dbReference type="AlphaFoldDB" id="A0A2H3CUI6"/>
<accession>A0A2H3CUI6</accession>
<dbReference type="OrthoDB" id="3269050at2759"/>
<dbReference type="InParanoid" id="A0A2H3CUI6"/>
<sequence length="123" mass="14440">MLQSLQWICIPRRPGLYVTVIPEEDGRAVYVFLLELVAGKNVPYLCGDGDGEDILADYLCEKHRDAIFVTLFRLAMDFYQPQCSKVYRRQNKAEERERLNERETPAIRPLKRKVRQSRLLSDH</sequence>
<gene>
    <name evidence="1" type="ORF">ARMGADRAFT_1093595</name>
</gene>
<keyword evidence="2" id="KW-1185">Reference proteome</keyword>
<protein>
    <submittedName>
        <fullName evidence="1">Uncharacterized protein</fullName>
    </submittedName>
</protein>